<sequence length="79" mass="8820">TMHQSKDNIVKKTIRRQNSGVRMKKTKMSLRVTAGSVAISASYVVYRISLGNKYLVIKIIEKTVGQGAHSSNIECHPVY</sequence>
<proteinExistence type="predicted"/>
<reference evidence="2" key="1">
    <citation type="journal article" date="2014" name="Front. Microbiol.">
        <title>High frequency of phylogenetically diverse reductive dehalogenase-homologous genes in deep subseafloor sedimentary metagenomes.</title>
        <authorList>
            <person name="Kawai M."/>
            <person name="Futagami T."/>
            <person name="Toyoda A."/>
            <person name="Takaki Y."/>
            <person name="Nishi S."/>
            <person name="Hori S."/>
            <person name="Arai W."/>
            <person name="Tsubouchi T."/>
            <person name="Morono Y."/>
            <person name="Uchiyama I."/>
            <person name="Ito T."/>
            <person name="Fujiyama A."/>
            <person name="Inagaki F."/>
            <person name="Takami H."/>
        </authorList>
    </citation>
    <scope>NUCLEOTIDE SEQUENCE</scope>
    <source>
        <strain evidence="2">Expedition CK06-06</strain>
    </source>
</reference>
<dbReference type="AlphaFoldDB" id="X0TRR9"/>
<keyword evidence="1" id="KW-1133">Transmembrane helix</keyword>
<dbReference type="EMBL" id="BARS01012026">
    <property type="protein sequence ID" value="GAF96273.1"/>
    <property type="molecule type" value="Genomic_DNA"/>
</dbReference>
<protein>
    <submittedName>
        <fullName evidence="2">Uncharacterized protein</fullName>
    </submittedName>
</protein>
<name>X0TRR9_9ZZZZ</name>
<feature type="transmembrane region" description="Helical" evidence="1">
    <location>
        <begin position="28"/>
        <end position="46"/>
    </location>
</feature>
<evidence type="ECO:0000313" key="2">
    <source>
        <dbReference type="EMBL" id="GAF96273.1"/>
    </source>
</evidence>
<evidence type="ECO:0000256" key="1">
    <source>
        <dbReference type="SAM" id="Phobius"/>
    </source>
</evidence>
<feature type="non-terminal residue" evidence="2">
    <location>
        <position position="1"/>
    </location>
</feature>
<comment type="caution">
    <text evidence="2">The sequence shown here is derived from an EMBL/GenBank/DDBJ whole genome shotgun (WGS) entry which is preliminary data.</text>
</comment>
<gene>
    <name evidence="2" type="ORF">S01H1_21622</name>
</gene>
<keyword evidence="1" id="KW-0472">Membrane</keyword>
<keyword evidence="1" id="KW-0812">Transmembrane</keyword>
<accession>X0TRR9</accession>
<organism evidence="2">
    <name type="scientific">marine sediment metagenome</name>
    <dbReference type="NCBI Taxonomy" id="412755"/>
    <lineage>
        <taxon>unclassified sequences</taxon>
        <taxon>metagenomes</taxon>
        <taxon>ecological metagenomes</taxon>
    </lineage>
</organism>